<evidence type="ECO:0000313" key="2">
    <source>
        <dbReference type="EMBL" id="CAK0833694.1"/>
    </source>
</evidence>
<dbReference type="EMBL" id="CAUYUJ010012281">
    <property type="protein sequence ID" value="CAK0833694.1"/>
    <property type="molecule type" value="Genomic_DNA"/>
</dbReference>
<evidence type="ECO:0000313" key="3">
    <source>
        <dbReference type="Proteomes" id="UP001189429"/>
    </source>
</evidence>
<gene>
    <name evidence="2" type="ORF">PCOR1329_LOCUS31303</name>
</gene>
<proteinExistence type="predicted"/>
<sequence length="109" mass="12329">MPPGTPLFQRVAEQMNQLINESIALILYAGARTTPWTSPPPRTQTHSAAREKRSMARGAVAETENEGKEQKRRGEKRANEKAQEEKQLEGKALRYRAVAKRSSARWPDE</sequence>
<evidence type="ECO:0000256" key="1">
    <source>
        <dbReference type="SAM" id="MobiDB-lite"/>
    </source>
</evidence>
<accession>A0ABN9SPA5</accession>
<dbReference type="Proteomes" id="UP001189429">
    <property type="component" value="Unassembled WGS sequence"/>
</dbReference>
<organism evidence="2 3">
    <name type="scientific">Prorocentrum cordatum</name>
    <dbReference type="NCBI Taxonomy" id="2364126"/>
    <lineage>
        <taxon>Eukaryota</taxon>
        <taxon>Sar</taxon>
        <taxon>Alveolata</taxon>
        <taxon>Dinophyceae</taxon>
        <taxon>Prorocentrales</taxon>
        <taxon>Prorocentraceae</taxon>
        <taxon>Prorocentrum</taxon>
    </lineage>
</organism>
<feature type="compositionally biased region" description="Basic and acidic residues" evidence="1">
    <location>
        <begin position="76"/>
        <end position="92"/>
    </location>
</feature>
<reference evidence="2" key="1">
    <citation type="submission" date="2023-10" db="EMBL/GenBank/DDBJ databases">
        <authorList>
            <person name="Chen Y."/>
            <person name="Shah S."/>
            <person name="Dougan E. K."/>
            <person name="Thang M."/>
            <person name="Chan C."/>
        </authorList>
    </citation>
    <scope>NUCLEOTIDE SEQUENCE [LARGE SCALE GENOMIC DNA]</scope>
</reference>
<protein>
    <submittedName>
        <fullName evidence="2">Uncharacterized protein</fullName>
    </submittedName>
</protein>
<feature type="compositionally biased region" description="Basic residues" evidence="1">
    <location>
        <begin position="93"/>
        <end position="103"/>
    </location>
</feature>
<keyword evidence="3" id="KW-1185">Reference proteome</keyword>
<feature type="region of interest" description="Disordered" evidence="1">
    <location>
        <begin position="33"/>
        <end position="109"/>
    </location>
</feature>
<comment type="caution">
    <text evidence="2">The sequence shown here is derived from an EMBL/GenBank/DDBJ whole genome shotgun (WGS) entry which is preliminary data.</text>
</comment>
<name>A0ABN9SPA5_9DINO</name>